<proteinExistence type="predicted"/>
<evidence type="ECO:0000313" key="1">
    <source>
        <dbReference type="EMBL" id="MBL0705063.1"/>
    </source>
</evidence>
<keyword evidence="2" id="KW-1185">Reference proteome</keyword>
<reference evidence="1 2" key="1">
    <citation type="submission" date="2021-01" db="EMBL/GenBank/DDBJ databases">
        <title>Genome public.</title>
        <authorList>
            <person name="Liu C."/>
            <person name="Sun Q."/>
        </authorList>
    </citation>
    <scope>NUCLEOTIDE SEQUENCE [LARGE SCALE GENOMIC DNA]</scope>
    <source>
        <strain evidence="1 2">JC656</strain>
    </source>
</reference>
<comment type="caution">
    <text evidence="1">The sequence shown here is derived from an EMBL/GenBank/DDBJ whole genome shotgun (WGS) entry which is preliminary data.</text>
</comment>
<gene>
    <name evidence="1" type="ORF">JJE72_06015</name>
</gene>
<accession>A0ABS1K0Q9</accession>
<protein>
    <recommendedName>
        <fullName evidence="3">DUF1440 domain-containing protein</fullName>
    </recommendedName>
</protein>
<dbReference type="Proteomes" id="UP000639051">
    <property type="component" value="Unassembled WGS sequence"/>
</dbReference>
<sequence length="152" mass="15894">MGLLHPAIRGAAAGATATTAMTAIFGAAGASGLIHRQPPEKIVRTLFPSLPTTSKEVLALSSHLSYGMSGGAIYACLMPARLRGPGTGTLFGAMVWLAGYEGWLPALDVLPPAHEDRPGRAGSVFVAHLVYGWTLGWAMRRLGEGREAEAQE</sequence>
<name>A0ABS1K0Q9_9MICC</name>
<dbReference type="RefSeq" id="WP_189694303.1">
    <property type="nucleotide sequence ID" value="NZ_BNCM01000009.1"/>
</dbReference>
<organism evidence="1 2">
    <name type="scientific">Sinomonas cellulolyticus</name>
    <dbReference type="NCBI Taxonomy" id="2801916"/>
    <lineage>
        <taxon>Bacteria</taxon>
        <taxon>Bacillati</taxon>
        <taxon>Actinomycetota</taxon>
        <taxon>Actinomycetes</taxon>
        <taxon>Micrococcales</taxon>
        <taxon>Micrococcaceae</taxon>
        <taxon>Sinomonas</taxon>
    </lineage>
</organism>
<dbReference type="EMBL" id="JAERRC010000015">
    <property type="protein sequence ID" value="MBL0705063.1"/>
    <property type="molecule type" value="Genomic_DNA"/>
</dbReference>
<evidence type="ECO:0000313" key="2">
    <source>
        <dbReference type="Proteomes" id="UP000639051"/>
    </source>
</evidence>
<evidence type="ECO:0008006" key="3">
    <source>
        <dbReference type="Google" id="ProtNLM"/>
    </source>
</evidence>